<gene>
    <name evidence="5" type="ORF">RSA3_00405</name>
</gene>
<dbReference type="GO" id="GO:0003700">
    <property type="term" value="F:DNA-binding transcription factor activity"/>
    <property type="evidence" value="ECO:0007669"/>
    <property type="project" value="InterPro"/>
</dbReference>
<proteinExistence type="predicted"/>
<dbReference type="GO" id="GO:0043565">
    <property type="term" value="F:sequence-specific DNA binding"/>
    <property type="evidence" value="ECO:0007669"/>
    <property type="project" value="InterPro"/>
</dbReference>
<evidence type="ECO:0000256" key="1">
    <source>
        <dbReference type="ARBA" id="ARBA00023015"/>
    </source>
</evidence>
<keyword evidence="2" id="KW-0238">DNA-binding</keyword>
<evidence type="ECO:0000256" key="3">
    <source>
        <dbReference type="ARBA" id="ARBA00023163"/>
    </source>
</evidence>
<evidence type="ECO:0000313" key="6">
    <source>
        <dbReference type="Proteomes" id="UP000072189"/>
    </source>
</evidence>
<dbReference type="PANTHER" id="PTHR46796:SF6">
    <property type="entry name" value="ARAC SUBFAMILY"/>
    <property type="match status" value="1"/>
</dbReference>
<dbReference type="PATRIC" id="fig|2033.7.peg.89"/>
<feature type="domain" description="HTH araC/xylS-type" evidence="4">
    <location>
        <begin position="194"/>
        <end position="289"/>
    </location>
</feature>
<evidence type="ECO:0000256" key="2">
    <source>
        <dbReference type="ARBA" id="ARBA00023125"/>
    </source>
</evidence>
<dbReference type="Gene3D" id="1.10.10.60">
    <property type="entry name" value="Homeodomain-like"/>
    <property type="match status" value="1"/>
</dbReference>
<dbReference type="AlphaFoldDB" id="A0A147FCU5"/>
<keyword evidence="1" id="KW-0805">Transcription regulation</keyword>
<organism evidence="5 6">
    <name type="scientific">Microbacterium testaceum</name>
    <name type="common">Aureobacterium testaceum</name>
    <name type="synonym">Brevibacterium testaceum</name>
    <dbReference type="NCBI Taxonomy" id="2033"/>
    <lineage>
        <taxon>Bacteria</taxon>
        <taxon>Bacillati</taxon>
        <taxon>Actinomycetota</taxon>
        <taxon>Actinomycetes</taxon>
        <taxon>Micrococcales</taxon>
        <taxon>Microbacteriaceae</taxon>
        <taxon>Microbacterium</taxon>
    </lineage>
</organism>
<dbReference type="RefSeq" id="WP_058612876.1">
    <property type="nucleotide sequence ID" value="NZ_LDRV01000001.1"/>
</dbReference>
<dbReference type="InterPro" id="IPR018060">
    <property type="entry name" value="HTH_AraC"/>
</dbReference>
<reference evidence="5 6" key="1">
    <citation type="journal article" date="2016" name="Front. Microbiol.">
        <title>Genomic Resource of Rice Seed Associated Bacteria.</title>
        <authorList>
            <person name="Midha S."/>
            <person name="Bansal K."/>
            <person name="Sharma S."/>
            <person name="Kumar N."/>
            <person name="Patil P.P."/>
            <person name="Chaudhry V."/>
            <person name="Patil P.B."/>
        </authorList>
    </citation>
    <scope>NUCLEOTIDE SEQUENCE [LARGE SCALE GENOMIC DNA]</scope>
    <source>
        <strain evidence="5 6">RSA3</strain>
    </source>
</reference>
<accession>A0A147FCU5</accession>
<protein>
    <recommendedName>
        <fullName evidence="4">HTH araC/xylS-type domain-containing protein</fullName>
    </recommendedName>
</protein>
<evidence type="ECO:0000259" key="4">
    <source>
        <dbReference type="PROSITE" id="PS01124"/>
    </source>
</evidence>
<sequence>MTRILRTEGSAVVEWFAQRSFVATPVSSGPSALVVDETEVAGVAIRRLWHTPLTIEPTPGARTGSTLVLQAEGAVALTFAGGAVSDLDAGDALVYPEAALSCVTATQPSARIEIASPHRLLDEPTPLPGADDGPAWRALASTVNAILNGDHRVSIAVESALGHAIESLCAALVAGRKGADAEGSGVRSAQATFAAATRVLIERAEDPHFTVEELADTLRVSRQYLSRVFARRGSTPSATLRARRLELADALVGSGFPIAEIARRSGFASARALSRARRERDSRLAEPWE</sequence>
<dbReference type="SMART" id="SM00342">
    <property type="entry name" value="HTH_ARAC"/>
    <property type="match status" value="1"/>
</dbReference>
<dbReference type="Proteomes" id="UP000072189">
    <property type="component" value="Unassembled WGS sequence"/>
</dbReference>
<dbReference type="PANTHER" id="PTHR46796">
    <property type="entry name" value="HTH-TYPE TRANSCRIPTIONAL ACTIVATOR RHAS-RELATED"/>
    <property type="match status" value="1"/>
</dbReference>
<dbReference type="Pfam" id="PF12833">
    <property type="entry name" value="HTH_18"/>
    <property type="match status" value="1"/>
</dbReference>
<dbReference type="EMBL" id="LDRV01000001">
    <property type="protein sequence ID" value="KTS14405.1"/>
    <property type="molecule type" value="Genomic_DNA"/>
</dbReference>
<keyword evidence="3" id="KW-0804">Transcription</keyword>
<comment type="caution">
    <text evidence="5">The sequence shown here is derived from an EMBL/GenBank/DDBJ whole genome shotgun (WGS) entry which is preliminary data.</text>
</comment>
<dbReference type="PROSITE" id="PS01124">
    <property type="entry name" value="HTH_ARAC_FAMILY_2"/>
    <property type="match status" value="1"/>
</dbReference>
<dbReference type="InterPro" id="IPR050204">
    <property type="entry name" value="AraC_XylS_family_regulators"/>
</dbReference>
<name>A0A147FCU5_MICTE</name>
<evidence type="ECO:0000313" key="5">
    <source>
        <dbReference type="EMBL" id="KTS14405.1"/>
    </source>
</evidence>